<proteinExistence type="inferred from homology"/>
<dbReference type="SUPFAM" id="SSF48264">
    <property type="entry name" value="Cytochrome P450"/>
    <property type="match status" value="1"/>
</dbReference>
<keyword evidence="5 8" id="KW-0408">Iron</keyword>
<dbReference type="InterPro" id="IPR001128">
    <property type="entry name" value="Cyt_P450"/>
</dbReference>
<dbReference type="PRINTS" id="PR00359">
    <property type="entry name" value="BP450"/>
</dbReference>
<evidence type="ECO:0000256" key="3">
    <source>
        <dbReference type="ARBA" id="ARBA00022723"/>
    </source>
</evidence>
<keyword evidence="10" id="KW-1185">Reference proteome</keyword>
<sequence>MHLATALDIDLYDYDFANDPVAVLARLRAEDPVHWSRHGFWFLTRYDDCAMVLKDAARFSSAAAGWGGDNPLARKDGGAQSKTEAGLSRNLSQSFNQMDAPDHTRIRSLVVSAFARRSIEDRRARVVALIDELLDAAAAKGRFDLVTDFAFHVPIIVASEIIGIAPEDRAQFRDAFAASDALMAPKRSEESWAAGLEAARWIGRYIRTLIAERRANPRADLISDLIAAEDEHGKLNEAELASAVSTIYVAAGTTTERFISSGIYLLLAHPEQWRALVADRSLVGPAIDEILRFHHPLQSTSTNRRVTQDMVLRGKQLRAGDTVRVGLGAGNRDPEAFTDPDRFDIFRASPAPFLSFGMGRHFCIGSTLVRFEGELALNAVADRWPDLKLVTTAPVKDPARHDRYLELLVEVPR</sequence>
<dbReference type="PANTHER" id="PTHR46696">
    <property type="entry name" value="P450, PUTATIVE (EUROFUNG)-RELATED"/>
    <property type="match status" value="1"/>
</dbReference>
<dbReference type="GO" id="GO:0005506">
    <property type="term" value="F:iron ion binding"/>
    <property type="evidence" value="ECO:0007669"/>
    <property type="project" value="InterPro"/>
</dbReference>
<keyword evidence="3 8" id="KW-0479">Metal-binding</keyword>
<comment type="function">
    <text evidence="7">Cytochromes P450 are a group of heme-thiolate monooxygenases. They oxidize a variety of structurally unrelated compounds, including steroids, fatty acids, and xenobiotics.</text>
</comment>
<organism evidence="9 10">
    <name type="scientific">Glacieibacterium arshaanense</name>
    <dbReference type="NCBI Taxonomy" id="2511025"/>
    <lineage>
        <taxon>Bacteria</taxon>
        <taxon>Pseudomonadati</taxon>
        <taxon>Pseudomonadota</taxon>
        <taxon>Alphaproteobacteria</taxon>
        <taxon>Sphingomonadales</taxon>
        <taxon>Sphingosinicellaceae</taxon>
        <taxon>Glacieibacterium</taxon>
    </lineage>
</organism>
<keyword evidence="4 8" id="KW-0560">Oxidoreductase</keyword>
<evidence type="ECO:0000256" key="8">
    <source>
        <dbReference type="RuleBase" id="RU000461"/>
    </source>
</evidence>
<gene>
    <name evidence="9" type="ORF">EUV02_14520</name>
</gene>
<dbReference type="Proteomes" id="UP000297737">
    <property type="component" value="Unassembled WGS sequence"/>
</dbReference>
<dbReference type="InterPro" id="IPR017972">
    <property type="entry name" value="Cyt_P450_CS"/>
</dbReference>
<name>A0A4Y9EL36_9SPHN</name>
<keyword evidence="2 8" id="KW-0349">Heme</keyword>
<keyword evidence="6 8" id="KW-0503">Monooxygenase</keyword>
<dbReference type="EMBL" id="SIHO01000003">
    <property type="protein sequence ID" value="TFU01481.1"/>
    <property type="molecule type" value="Genomic_DNA"/>
</dbReference>
<dbReference type="GO" id="GO:0004497">
    <property type="term" value="F:monooxygenase activity"/>
    <property type="evidence" value="ECO:0007669"/>
    <property type="project" value="UniProtKB-KW"/>
</dbReference>
<accession>A0A4Y9EL36</accession>
<dbReference type="InterPro" id="IPR002397">
    <property type="entry name" value="Cyt_P450_B"/>
</dbReference>
<dbReference type="GO" id="GO:0016705">
    <property type="term" value="F:oxidoreductase activity, acting on paired donors, with incorporation or reduction of molecular oxygen"/>
    <property type="evidence" value="ECO:0007669"/>
    <property type="project" value="InterPro"/>
</dbReference>
<evidence type="ECO:0000256" key="5">
    <source>
        <dbReference type="ARBA" id="ARBA00023004"/>
    </source>
</evidence>
<dbReference type="PROSITE" id="PS00086">
    <property type="entry name" value="CYTOCHROME_P450"/>
    <property type="match status" value="1"/>
</dbReference>
<reference evidence="9 10" key="1">
    <citation type="submission" date="2019-02" db="EMBL/GenBank/DDBJ databases">
        <title>Polymorphobacter sp. isolated from the lake at the Tibet of China.</title>
        <authorList>
            <person name="Li A."/>
        </authorList>
    </citation>
    <scope>NUCLEOTIDE SEQUENCE [LARGE SCALE GENOMIC DNA]</scope>
    <source>
        <strain evidence="9 10">DJ1R-1</strain>
    </source>
</reference>
<comment type="similarity">
    <text evidence="1 8">Belongs to the cytochrome P450 family.</text>
</comment>
<evidence type="ECO:0000256" key="7">
    <source>
        <dbReference type="ARBA" id="ARBA00043906"/>
    </source>
</evidence>
<dbReference type="PANTHER" id="PTHR46696:SF3">
    <property type="entry name" value="PULCHERRIMINIC ACID SYNTHASE"/>
    <property type="match status" value="1"/>
</dbReference>
<dbReference type="FunFam" id="1.10.630.10:FF:000018">
    <property type="entry name" value="Cytochrome P450 monooxygenase"/>
    <property type="match status" value="1"/>
</dbReference>
<evidence type="ECO:0000256" key="2">
    <source>
        <dbReference type="ARBA" id="ARBA00022617"/>
    </source>
</evidence>
<dbReference type="OrthoDB" id="5522954at2"/>
<dbReference type="InterPro" id="IPR036396">
    <property type="entry name" value="Cyt_P450_sf"/>
</dbReference>
<evidence type="ECO:0000313" key="10">
    <source>
        <dbReference type="Proteomes" id="UP000297737"/>
    </source>
</evidence>
<dbReference type="Pfam" id="PF00067">
    <property type="entry name" value="p450"/>
    <property type="match status" value="1"/>
</dbReference>
<dbReference type="AlphaFoldDB" id="A0A4Y9EL36"/>
<evidence type="ECO:0000256" key="6">
    <source>
        <dbReference type="ARBA" id="ARBA00023033"/>
    </source>
</evidence>
<dbReference type="CDD" id="cd20625">
    <property type="entry name" value="CYP164-like"/>
    <property type="match status" value="1"/>
</dbReference>
<evidence type="ECO:0000313" key="9">
    <source>
        <dbReference type="EMBL" id="TFU01481.1"/>
    </source>
</evidence>
<dbReference type="GO" id="GO:0020037">
    <property type="term" value="F:heme binding"/>
    <property type="evidence" value="ECO:0007669"/>
    <property type="project" value="InterPro"/>
</dbReference>
<protein>
    <submittedName>
        <fullName evidence="9">Cytochrome P450</fullName>
    </submittedName>
</protein>
<evidence type="ECO:0000256" key="4">
    <source>
        <dbReference type="ARBA" id="ARBA00023002"/>
    </source>
</evidence>
<comment type="caution">
    <text evidence="9">The sequence shown here is derived from an EMBL/GenBank/DDBJ whole genome shotgun (WGS) entry which is preliminary data.</text>
</comment>
<evidence type="ECO:0000256" key="1">
    <source>
        <dbReference type="ARBA" id="ARBA00010617"/>
    </source>
</evidence>
<dbReference type="Gene3D" id="1.10.630.10">
    <property type="entry name" value="Cytochrome P450"/>
    <property type="match status" value="1"/>
</dbReference>